<comment type="cofactor">
    <cofactor evidence="1">
        <name>FAD</name>
        <dbReference type="ChEBI" id="CHEBI:57692"/>
    </cofactor>
</comment>
<evidence type="ECO:0000256" key="2">
    <source>
        <dbReference type="ARBA" id="ARBA00022630"/>
    </source>
</evidence>
<evidence type="ECO:0000256" key="4">
    <source>
        <dbReference type="ARBA" id="ARBA00023002"/>
    </source>
</evidence>
<dbReference type="AlphaFoldDB" id="A0AAV9K178"/>
<dbReference type="PANTHER" id="PTHR43104:SF4">
    <property type="entry name" value="L-2-HYDROXYGLUTARATE DEHYDROGENASE, MITOCHONDRIAL"/>
    <property type="match status" value="1"/>
</dbReference>
<dbReference type="Gene3D" id="3.30.9.10">
    <property type="entry name" value="D-Amino Acid Oxidase, subunit A, domain 2"/>
    <property type="match status" value="1"/>
</dbReference>
<dbReference type="InterPro" id="IPR036188">
    <property type="entry name" value="FAD/NAD-bd_sf"/>
</dbReference>
<dbReference type="Proteomes" id="UP001311915">
    <property type="component" value="Unassembled WGS sequence"/>
</dbReference>
<keyword evidence="4" id="KW-0560">Oxidoreductase</keyword>
<accession>A0AAV9K178</accession>
<evidence type="ECO:0000256" key="3">
    <source>
        <dbReference type="ARBA" id="ARBA00022827"/>
    </source>
</evidence>
<keyword evidence="6" id="KW-1185">Reference proteome</keyword>
<name>A0AAV9K178_9SOLN</name>
<gene>
    <name evidence="5" type="ORF">R3W88_033513</name>
</gene>
<keyword evidence="3" id="KW-0274">FAD</keyword>
<evidence type="ECO:0000256" key="1">
    <source>
        <dbReference type="ARBA" id="ARBA00001974"/>
    </source>
</evidence>
<evidence type="ECO:0000313" key="6">
    <source>
        <dbReference type="Proteomes" id="UP001311915"/>
    </source>
</evidence>
<protein>
    <submittedName>
        <fullName evidence="5">Uncharacterized protein</fullName>
    </submittedName>
</protein>
<proteinExistence type="predicted"/>
<reference evidence="5 6" key="1">
    <citation type="submission" date="2023-10" db="EMBL/GenBank/DDBJ databases">
        <title>Genome-Wide Identification Analysis in wild type Solanum Pinnatisectum Reveals Some Genes Defensing Phytophthora Infestans.</title>
        <authorList>
            <person name="Sun C."/>
        </authorList>
    </citation>
    <scope>NUCLEOTIDE SEQUENCE [LARGE SCALE GENOMIC DNA]</scope>
    <source>
        <strain evidence="5">LQN</strain>
        <tissue evidence="5">Leaf</tissue>
    </source>
</reference>
<dbReference type="GO" id="GO:0047545">
    <property type="term" value="F:(S)-2-hydroxyglutarate dehydrogenase activity"/>
    <property type="evidence" value="ECO:0007669"/>
    <property type="project" value="TreeGrafter"/>
</dbReference>
<dbReference type="EMBL" id="JAWPEI010000039">
    <property type="protein sequence ID" value="KAK4706929.1"/>
    <property type="molecule type" value="Genomic_DNA"/>
</dbReference>
<keyword evidence="2" id="KW-0285">Flavoprotein</keyword>
<comment type="caution">
    <text evidence="5">The sequence shown here is derived from an EMBL/GenBank/DDBJ whole genome shotgun (WGS) entry which is preliminary data.</text>
</comment>
<organism evidence="5 6">
    <name type="scientific">Solanum pinnatisectum</name>
    <name type="common">tansyleaf nightshade</name>
    <dbReference type="NCBI Taxonomy" id="50273"/>
    <lineage>
        <taxon>Eukaryota</taxon>
        <taxon>Viridiplantae</taxon>
        <taxon>Streptophyta</taxon>
        <taxon>Embryophyta</taxon>
        <taxon>Tracheophyta</taxon>
        <taxon>Spermatophyta</taxon>
        <taxon>Magnoliopsida</taxon>
        <taxon>eudicotyledons</taxon>
        <taxon>Gunneridae</taxon>
        <taxon>Pentapetalae</taxon>
        <taxon>asterids</taxon>
        <taxon>lamiids</taxon>
        <taxon>Solanales</taxon>
        <taxon>Solanaceae</taxon>
        <taxon>Solanoideae</taxon>
        <taxon>Solaneae</taxon>
        <taxon>Solanum</taxon>
    </lineage>
</organism>
<dbReference type="SUPFAM" id="SSF51905">
    <property type="entry name" value="FAD/NAD(P)-binding domain"/>
    <property type="match status" value="1"/>
</dbReference>
<dbReference type="PANTHER" id="PTHR43104">
    <property type="entry name" value="L-2-HYDROXYGLUTARATE DEHYDROGENASE, MITOCHONDRIAL"/>
    <property type="match status" value="1"/>
</dbReference>
<sequence>MLEGRNCSTSIACKDHEIPHKQIGKLIVAIGLSEIPRFSTLMTRGVQNRVKGLRMMEGYKATTLELELQCVKALWSPSLGIVDSHCLMLSIMGEAESHRMTFSYNTSVTSGHIEGNQIQIYVCGSNAIANWNGSSELDYEIILISKACSELCRLKCSSHCKMNERST</sequence>
<evidence type="ECO:0000313" key="5">
    <source>
        <dbReference type="EMBL" id="KAK4706929.1"/>
    </source>
</evidence>
<dbReference type="Gene3D" id="3.50.50.60">
    <property type="entry name" value="FAD/NAD(P)-binding domain"/>
    <property type="match status" value="1"/>
</dbReference>